<accession>A0ABV7IQT7</accession>
<feature type="transmembrane region" description="Helical" evidence="1">
    <location>
        <begin position="58"/>
        <end position="77"/>
    </location>
</feature>
<protein>
    <submittedName>
        <fullName evidence="2">Uncharacterized protein</fullName>
    </submittedName>
</protein>
<keyword evidence="1" id="KW-1133">Transmembrane helix</keyword>
<comment type="caution">
    <text evidence="2">The sequence shown here is derived from an EMBL/GenBank/DDBJ whole genome shotgun (WGS) entry which is preliminary data.</text>
</comment>
<keyword evidence="1" id="KW-0472">Membrane</keyword>
<gene>
    <name evidence="2" type="ORF">ACFOD9_12255</name>
</gene>
<feature type="transmembrane region" description="Helical" evidence="1">
    <location>
        <begin position="7"/>
        <end position="25"/>
    </location>
</feature>
<keyword evidence="1" id="KW-0812">Transmembrane</keyword>
<name>A0ABV7IQT7_9SPHN</name>
<sequence>MDGTVMLIAFVITAFIIAVLIVGPGQVVLRLAQWAGALVVMAGASLLMMYVVPIVMMIVLGLAAFAGLVALFVYLFGLPGSSGGSAGVPRIGRD</sequence>
<dbReference type="Proteomes" id="UP001595604">
    <property type="component" value="Unassembled WGS sequence"/>
</dbReference>
<keyword evidence="3" id="KW-1185">Reference proteome</keyword>
<evidence type="ECO:0000256" key="1">
    <source>
        <dbReference type="SAM" id="Phobius"/>
    </source>
</evidence>
<reference evidence="3" key="1">
    <citation type="journal article" date="2019" name="Int. J. Syst. Evol. Microbiol.">
        <title>The Global Catalogue of Microorganisms (GCM) 10K type strain sequencing project: providing services to taxonomists for standard genome sequencing and annotation.</title>
        <authorList>
            <consortium name="The Broad Institute Genomics Platform"/>
            <consortium name="The Broad Institute Genome Sequencing Center for Infectious Disease"/>
            <person name="Wu L."/>
            <person name="Ma J."/>
        </authorList>
    </citation>
    <scope>NUCLEOTIDE SEQUENCE [LARGE SCALE GENOMIC DNA]</scope>
    <source>
        <strain evidence="3">KCTC 42984</strain>
    </source>
</reference>
<evidence type="ECO:0000313" key="3">
    <source>
        <dbReference type="Proteomes" id="UP001595604"/>
    </source>
</evidence>
<evidence type="ECO:0000313" key="2">
    <source>
        <dbReference type="EMBL" id="MFC3175023.1"/>
    </source>
</evidence>
<feature type="transmembrane region" description="Helical" evidence="1">
    <location>
        <begin position="31"/>
        <end position="51"/>
    </location>
</feature>
<proteinExistence type="predicted"/>
<dbReference type="RefSeq" id="WP_379510398.1">
    <property type="nucleotide sequence ID" value="NZ_JBHRTQ010000010.1"/>
</dbReference>
<dbReference type="EMBL" id="JBHRTQ010000010">
    <property type="protein sequence ID" value="MFC3175023.1"/>
    <property type="molecule type" value="Genomic_DNA"/>
</dbReference>
<organism evidence="2 3">
    <name type="scientific">Novosphingobium bradum</name>
    <dbReference type="NCBI Taxonomy" id="1737444"/>
    <lineage>
        <taxon>Bacteria</taxon>
        <taxon>Pseudomonadati</taxon>
        <taxon>Pseudomonadota</taxon>
        <taxon>Alphaproteobacteria</taxon>
        <taxon>Sphingomonadales</taxon>
        <taxon>Sphingomonadaceae</taxon>
        <taxon>Novosphingobium</taxon>
    </lineage>
</organism>